<reference evidence="6 7" key="1">
    <citation type="journal article" date="2021" name="Nat. Plants">
        <title>The Taxus genome provides insights into paclitaxel biosynthesis.</title>
        <authorList>
            <person name="Xiong X."/>
            <person name="Gou J."/>
            <person name="Liao Q."/>
            <person name="Li Y."/>
            <person name="Zhou Q."/>
            <person name="Bi G."/>
            <person name="Li C."/>
            <person name="Du R."/>
            <person name="Wang X."/>
            <person name="Sun T."/>
            <person name="Guo L."/>
            <person name="Liang H."/>
            <person name="Lu P."/>
            <person name="Wu Y."/>
            <person name="Zhang Z."/>
            <person name="Ro D.K."/>
            <person name="Shang Y."/>
            <person name="Huang S."/>
            <person name="Yan J."/>
        </authorList>
    </citation>
    <scope>NUCLEOTIDE SEQUENCE [LARGE SCALE GENOMIC DNA]</scope>
    <source>
        <strain evidence="6">Ta-2019</strain>
    </source>
</reference>
<accession>A0AA38GEZ9</accession>
<dbReference type="EMBL" id="JAHRHJ020000004">
    <property type="protein sequence ID" value="KAH9320128.1"/>
    <property type="molecule type" value="Genomic_DNA"/>
</dbReference>
<evidence type="ECO:0000256" key="1">
    <source>
        <dbReference type="ARBA" id="ARBA00022723"/>
    </source>
</evidence>
<dbReference type="GO" id="GO:0016102">
    <property type="term" value="P:diterpenoid biosynthetic process"/>
    <property type="evidence" value="ECO:0007669"/>
    <property type="project" value="InterPro"/>
</dbReference>
<dbReference type="SFLD" id="SFLDS00005">
    <property type="entry name" value="Isoprenoid_Synthase_Type_I"/>
    <property type="match status" value="1"/>
</dbReference>
<evidence type="ECO:0000313" key="7">
    <source>
        <dbReference type="Proteomes" id="UP000824469"/>
    </source>
</evidence>
<proteinExistence type="predicted"/>
<dbReference type="SUPFAM" id="SSF48239">
    <property type="entry name" value="Terpenoid cyclases/Protein prenyltransferases"/>
    <property type="match status" value="1"/>
</dbReference>
<dbReference type="GO" id="GO:0000287">
    <property type="term" value="F:magnesium ion binding"/>
    <property type="evidence" value="ECO:0007669"/>
    <property type="project" value="InterPro"/>
</dbReference>
<organism evidence="6 7">
    <name type="scientific">Taxus chinensis</name>
    <name type="common">Chinese yew</name>
    <name type="synonym">Taxus wallichiana var. chinensis</name>
    <dbReference type="NCBI Taxonomy" id="29808"/>
    <lineage>
        <taxon>Eukaryota</taxon>
        <taxon>Viridiplantae</taxon>
        <taxon>Streptophyta</taxon>
        <taxon>Embryophyta</taxon>
        <taxon>Tracheophyta</taxon>
        <taxon>Spermatophyta</taxon>
        <taxon>Pinopsida</taxon>
        <taxon>Pinidae</taxon>
        <taxon>Conifers II</taxon>
        <taxon>Cupressales</taxon>
        <taxon>Taxaceae</taxon>
        <taxon>Taxus</taxon>
    </lineage>
</organism>
<keyword evidence="2" id="KW-0460">Magnesium</keyword>
<evidence type="ECO:0000259" key="5">
    <source>
        <dbReference type="Pfam" id="PF03936"/>
    </source>
</evidence>
<evidence type="ECO:0000313" key="6">
    <source>
        <dbReference type="EMBL" id="KAH9320128.1"/>
    </source>
</evidence>
<dbReference type="Pfam" id="PF01397">
    <property type="entry name" value="Terpene_synth"/>
    <property type="match status" value="1"/>
</dbReference>
<dbReference type="GO" id="GO:0010597">
    <property type="term" value="P:green leaf volatile biosynthetic process"/>
    <property type="evidence" value="ECO:0007669"/>
    <property type="project" value="UniProtKB-ARBA"/>
</dbReference>
<feature type="domain" description="Terpene synthase metal-binding" evidence="5">
    <location>
        <begin position="306"/>
        <end position="526"/>
    </location>
</feature>
<dbReference type="CDD" id="cd00684">
    <property type="entry name" value="Terpene_cyclase_plant_C1"/>
    <property type="match status" value="1"/>
</dbReference>
<dbReference type="InterPro" id="IPR050148">
    <property type="entry name" value="Terpene_synthase-like"/>
</dbReference>
<dbReference type="InterPro" id="IPR008930">
    <property type="entry name" value="Terpenoid_cyclase/PrenylTrfase"/>
</dbReference>
<dbReference type="SUPFAM" id="SSF48576">
    <property type="entry name" value="Terpenoid synthases"/>
    <property type="match status" value="1"/>
</dbReference>
<feature type="non-terminal residue" evidence="6">
    <location>
        <position position="1"/>
    </location>
</feature>
<gene>
    <name evidence="6" type="ORF">KI387_021897</name>
</gene>
<dbReference type="SFLD" id="SFLDG01014">
    <property type="entry name" value="Terpene_Cyclase_Like_1_N-term"/>
    <property type="match status" value="1"/>
</dbReference>
<dbReference type="Gene3D" id="1.50.10.130">
    <property type="entry name" value="Terpene synthase, N-terminal domain"/>
    <property type="match status" value="1"/>
</dbReference>
<dbReference type="PANTHER" id="PTHR31225:SF93">
    <property type="entry name" value="ALPHA-HUMULENE_(-)-(E)-BETA-CARYOPHYLLENE SYNTHASE"/>
    <property type="match status" value="1"/>
</dbReference>
<dbReference type="Proteomes" id="UP000824469">
    <property type="component" value="Unassembled WGS sequence"/>
</dbReference>
<evidence type="ECO:0000259" key="4">
    <source>
        <dbReference type="Pfam" id="PF01397"/>
    </source>
</evidence>
<feature type="non-terminal residue" evidence="6">
    <location>
        <position position="526"/>
    </location>
</feature>
<keyword evidence="1" id="KW-0479">Metal-binding</keyword>
<dbReference type="Pfam" id="PF03936">
    <property type="entry name" value="Terpene_synth_C"/>
    <property type="match status" value="1"/>
</dbReference>
<dbReference type="InterPro" id="IPR044814">
    <property type="entry name" value="Terpene_cyclase_plant_C1"/>
</dbReference>
<dbReference type="Gene3D" id="1.10.600.10">
    <property type="entry name" value="Farnesyl Diphosphate Synthase"/>
    <property type="match status" value="1"/>
</dbReference>
<dbReference type="InterPro" id="IPR001906">
    <property type="entry name" value="Terpene_synth_N"/>
</dbReference>
<dbReference type="FunFam" id="1.50.10.130:FF:000002">
    <property type="entry name" value="Ent-copalyl diphosphate synthase, chloroplastic"/>
    <property type="match status" value="1"/>
</dbReference>
<comment type="caution">
    <text evidence="6">The sequence shown here is derived from an EMBL/GenBank/DDBJ whole genome shotgun (WGS) entry which is preliminary data.</text>
</comment>
<dbReference type="OMA" id="IECLGIG"/>
<dbReference type="InterPro" id="IPR034741">
    <property type="entry name" value="Terpene_cyclase-like_1_C"/>
</dbReference>
<keyword evidence="3" id="KW-0456">Lyase</keyword>
<evidence type="ECO:0000256" key="2">
    <source>
        <dbReference type="ARBA" id="ARBA00022842"/>
    </source>
</evidence>
<name>A0AA38GEZ9_TAXCH</name>
<dbReference type="PANTHER" id="PTHR31225">
    <property type="entry name" value="OS04G0344100 PROTEIN-RELATED"/>
    <property type="match status" value="1"/>
</dbReference>
<dbReference type="AlphaFoldDB" id="A0AA38GEZ9"/>
<dbReference type="InterPro" id="IPR008949">
    <property type="entry name" value="Isoprenoid_synthase_dom_sf"/>
</dbReference>
<feature type="domain" description="Terpene synthase N-terminal" evidence="4">
    <location>
        <begin position="30"/>
        <end position="229"/>
    </location>
</feature>
<protein>
    <submittedName>
        <fullName evidence="6">Uncharacterized protein</fullName>
    </submittedName>
</protein>
<keyword evidence="7" id="KW-1185">Reference proteome</keyword>
<evidence type="ECO:0000256" key="3">
    <source>
        <dbReference type="ARBA" id="ARBA00023239"/>
    </source>
</evidence>
<sequence length="526" mass="62261">VMAEVVVAKQEGKEKEHSVVRRIGEYHPNIWSKDFIESLSSPYEESSYSERVEMLIKGIRMDVFNSLLGDAEIYPSPYDLFERFSIVDVVQRLGIDRHFEREIKAILDYTYKYWNENGISWGRKNAIVDLNTTALGFRILRLNGYSVSPGVFQNFKDENGKFCYRVPTEEGESHLRSMLSLYRASEISFPGENIMREAKKFTYEYLQAVLERREELTKKTQLLAEVEYAIKYPWRCKVPRWEAWNSIQILRQDVDAWMLIEGVYKMPKESSKHILELAILDFNILQAQHQRELKHLSEWWDEAIINRLSFFRHRHVEYYFWYTCGLYEPDYTATRLCYAKLGTLITIIDDIFDTYGTIDELIPFTNALINWDMSMMDQLPDYMQSSLQFAYKTYMEIFTEAEKIHGPRVQKWMSDYWRTLILAEFQDAEWIANDYHPSLPEYLKNSLISSTVPVVTLFPMILINTYLSDDILDRINKFESRVAWGCRLIDDSKDFQDEQEHGETASWIECYVRDNPGTTREHALDH</sequence>
<dbReference type="SFLD" id="SFLDG01019">
    <property type="entry name" value="Terpene_Cyclase_Like_1_C_Termi"/>
    <property type="match status" value="1"/>
</dbReference>
<dbReference type="GO" id="GO:0010333">
    <property type="term" value="F:terpene synthase activity"/>
    <property type="evidence" value="ECO:0007669"/>
    <property type="project" value="InterPro"/>
</dbReference>
<dbReference type="InterPro" id="IPR036965">
    <property type="entry name" value="Terpene_synth_N_sf"/>
</dbReference>
<dbReference type="InterPro" id="IPR005630">
    <property type="entry name" value="Terpene_synthase_metal-bd"/>
</dbReference>